<reference evidence="1 2" key="1">
    <citation type="journal article" date="2017" name="Curr. Biol.">
        <title>Genome architecture and evolution of a unichromosomal asexual nematode.</title>
        <authorList>
            <person name="Fradin H."/>
            <person name="Zegar C."/>
            <person name="Gutwein M."/>
            <person name="Lucas J."/>
            <person name="Kovtun M."/>
            <person name="Corcoran D."/>
            <person name="Baugh L.R."/>
            <person name="Kiontke K."/>
            <person name="Gunsalus K."/>
            <person name="Fitch D.H."/>
            <person name="Piano F."/>
        </authorList>
    </citation>
    <scope>NUCLEOTIDE SEQUENCE [LARGE SCALE GENOMIC DNA]</scope>
    <source>
        <strain evidence="1">PF1309</strain>
    </source>
</reference>
<organism evidence="1 2">
    <name type="scientific">Diploscapter pachys</name>
    <dbReference type="NCBI Taxonomy" id="2018661"/>
    <lineage>
        <taxon>Eukaryota</taxon>
        <taxon>Metazoa</taxon>
        <taxon>Ecdysozoa</taxon>
        <taxon>Nematoda</taxon>
        <taxon>Chromadorea</taxon>
        <taxon>Rhabditida</taxon>
        <taxon>Rhabditina</taxon>
        <taxon>Rhabditomorpha</taxon>
        <taxon>Rhabditoidea</taxon>
        <taxon>Rhabditidae</taxon>
        <taxon>Diploscapter</taxon>
    </lineage>
</organism>
<protein>
    <submittedName>
        <fullName evidence="1">Uncharacterized protein</fullName>
    </submittedName>
</protein>
<name>A0A2A2JB99_9BILA</name>
<dbReference type="AlphaFoldDB" id="A0A2A2JB99"/>
<dbReference type="EMBL" id="LIAE01010556">
    <property type="protein sequence ID" value="PAV58904.1"/>
    <property type="molecule type" value="Genomic_DNA"/>
</dbReference>
<gene>
    <name evidence="1" type="ORF">WR25_08893</name>
</gene>
<comment type="caution">
    <text evidence="1">The sequence shown here is derived from an EMBL/GenBank/DDBJ whole genome shotgun (WGS) entry which is preliminary data.</text>
</comment>
<sequence length="118" mass="13624">MIKFRVYVRRGSNKASLKGESQLDGQRLSIDGPLQYNLLINRIQPLKSENPPLREEERTVKDDPTTIFGRISESRNLGNFRVFEMNTTAEMLDEPVATVNEKFLSVRTYETRLFTGKD</sequence>
<accession>A0A2A2JB99</accession>
<proteinExistence type="predicted"/>
<evidence type="ECO:0000313" key="2">
    <source>
        <dbReference type="Proteomes" id="UP000218231"/>
    </source>
</evidence>
<keyword evidence="2" id="KW-1185">Reference proteome</keyword>
<dbReference type="Proteomes" id="UP000218231">
    <property type="component" value="Unassembled WGS sequence"/>
</dbReference>
<evidence type="ECO:0000313" key="1">
    <source>
        <dbReference type="EMBL" id="PAV58904.1"/>
    </source>
</evidence>